<dbReference type="InterPro" id="IPR001810">
    <property type="entry name" value="F-box_dom"/>
</dbReference>
<gene>
    <name evidence="2" type="ORF">BDZ85DRAFT_196102</name>
</gene>
<keyword evidence="3" id="KW-1185">Reference proteome</keyword>
<evidence type="ECO:0000313" key="3">
    <source>
        <dbReference type="Proteomes" id="UP000799538"/>
    </source>
</evidence>
<name>A0A6A6GF10_9PEZI</name>
<sequence length="243" mass="27178">MTNPSPSAAHLVLTTPELLELILSHLPPLQLLLTQRVSPLFHTLITTSPLLQTLLFFRPNWSLIGHHTTSKPGPRPLNNLMLRRVLSSGTYPTMTLRSLTFPDTDTFLAAKTHLSLPSCPITLPDPAREVTGIQRDLGLWTWTVNISLPSAGFLTPTSAIGYEHASWRRMLLCQPPATELHLCKRWRRAERPAVVVEGGVRMGDLVERAERGKGPWNEGFISSDRDWHLEGAVRFSGFLEERG</sequence>
<dbReference type="Pfam" id="PF00646">
    <property type="entry name" value="F-box"/>
    <property type="match status" value="1"/>
</dbReference>
<dbReference type="EMBL" id="ML992505">
    <property type="protein sequence ID" value="KAF2224209.1"/>
    <property type="molecule type" value="Genomic_DNA"/>
</dbReference>
<evidence type="ECO:0000259" key="1">
    <source>
        <dbReference type="Pfam" id="PF00646"/>
    </source>
</evidence>
<dbReference type="Proteomes" id="UP000799538">
    <property type="component" value="Unassembled WGS sequence"/>
</dbReference>
<reference evidence="3" key="1">
    <citation type="journal article" date="2020" name="Stud. Mycol.">
        <title>101 Dothideomycetes genomes: A test case for predicting lifestyles and emergence of pathogens.</title>
        <authorList>
            <person name="Haridas S."/>
            <person name="Albert R."/>
            <person name="Binder M."/>
            <person name="Bloem J."/>
            <person name="LaButti K."/>
            <person name="Salamov A."/>
            <person name="Andreopoulos B."/>
            <person name="Baker S."/>
            <person name="Barry K."/>
            <person name="Bills G."/>
            <person name="Bluhm B."/>
            <person name="Cannon C."/>
            <person name="Castanera R."/>
            <person name="Culley D."/>
            <person name="Daum C."/>
            <person name="Ezra D."/>
            <person name="Gonzalez J."/>
            <person name="Henrissat B."/>
            <person name="Kuo A."/>
            <person name="Liang C."/>
            <person name="Lipzen A."/>
            <person name="Lutzoni F."/>
            <person name="Magnuson J."/>
            <person name="Mondo S."/>
            <person name="Nolan M."/>
            <person name="Ohm R."/>
            <person name="Pangilinan J."/>
            <person name="Park H.-J."/>
            <person name="Ramirez L."/>
            <person name="Alfaro M."/>
            <person name="Sun H."/>
            <person name="Tritt A."/>
            <person name="Yoshinaga Y."/>
            <person name="Zwiers L.-H."/>
            <person name="Turgeon B."/>
            <person name="Goodwin S."/>
            <person name="Spatafora J."/>
            <person name="Crous P."/>
            <person name="Grigoriev I."/>
        </authorList>
    </citation>
    <scope>NUCLEOTIDE SEQUENCE [LARGE SCALE GENOMIC DNA]</scope>
    <source>
        <strain evidence="3">CECT 20119</strain>
    </source>
</reference>
<evidence type="ECO:0000313" key="2">
    <source>
        <dbReference type="EMBL" id="KAF2224209.1"/>
    </source>
</evidence>
<proteinExistence type="predicted"/>
<dbReference type="AlphaFoldDB" id="A0A6A6GF10"/>
<dbReference type="SUPFAM" id="SSF81383">
    <property type="entry name" value="F-box domain"/>
    <property type="match status" value="1"/>
</dbReference>
<dbReference type="InterPro" id="IPR036047">
    <property type="entry name" value="F-box-like_dom_sf"/>
</dbReference>
<protein>
    <recommendedName>
        <fullName evidence="1">F-box domain-containing protein</fullName>
    </recommendedName>
</protein>
<dbReference type="OrthoDB" id="3800738at2759"/>
<accession>A0A6A6GF10</accession>
<feature type="domain" description="F-box" evidence="1">
    <location>
        <begin position="16"/>
        <end position="51"/>
    </location>
</feature>
<organism evidence="2 3">
    <name type="scientific">Elsinoe ampelina</name>
    <dbReference type="NCBI Taxonomy" id="302913"/>
    <lineage>
        <taxon>Eukaryota</taxon>
        <taxon>Fungi</taxon>
        <taxon>Dikarya</taxon>
        <taxon>Ascomycota</taxon>
        <taxon>Pezizomycotina</taxon>
        <taxon>Dothideomycetes</taxon>
        <taxon>Dothideomycetidae</taxon>
        <taxon>Myriangiales</taxon>
        <taxon>Elsinoaceae</taxon>
        <taxon>Elsinoe</taxon>
    </lineage>
</organism>